<accession>A0A8H3G408</accession>
<feature type="domain" description="Epoxide hydrolase N-terminal" evidence="5">
    <location>
        <begin position="4"/>
        <end position="113"/>
    </location>
</feature>
<evidence type="ECO:0000259" key="5">
    <source>
        <dbReference type="Pfam" id="PF06441"/>
    </source>
</evidence>
<evidence type="ECO:0000256" key="3">
    <source>
        <dbReference type="ARBA" id="ARBA00022801"/>
    </source>
</evidence>
<keyword evidence="7" id="KW-1185">Reference proteome</keyword>
<feature type="active site" description="Proton donor" evidence="4">
    <location>
        <position position="374"/>
    </location>
</feature>
<dbReference type="InterPro" id="IPR010497">
    <property type="entry name" value="Epoxide_hydro_N"/>
</dbReference>
<dbReference type="GO" id="GO:0097176">
    <property type="term" value="P:epoxide metabolic process"/>
    <property type="evidence" value="ECO:0007669"/>
    <property type="project" value="TreeGrafter"/>
</dbReference>
<dbReference type="GO" id="GO:0004301">
    <property type="term" value="F:epoxide hydrolase activity"/>
    <property type="evidence" value="ECO:0007669"/>
    <property type="project" value="TreeGrafter"/>
</dbReference>
<dbReference type="SUPFAM" id="SSF53474">
    <property type="entry name" value="alpha/beta-Hydrolases"/>
    <property type="match status" value="1"/>
</dbReference>
<proteinExistence type="inferred from homology"/>
<dbReference type="PANTHER" id="PTHR21661">
    <property type="entry name" value="EPOXIDE HYDROLASE 1-RELATED"/>
    <property type="match status" value="1"/>
</dbReference>
<evidence type="ECO:0000256" key="4">
    <source>
        <dbReference type="PIRSR" id="PIRSR001112-1"/>
    </source>
</evidence>
<evidence type="ECO:0000256" key="1">
    <source>
        <dbReference type="ARBA" id="ARBA00010088"/>
    </source>
</evidence>
<dbReference type="PRINTS" id="PR00412">
    <property type="entry name" value="EPOXHYDRLASE"/>
</dbReference>
<feature type="active site" description="Proton donor" evidence="4">
    <location>
        <position position="309"/>
    </location>
</feature>
<dbReference type="InterPro" id="IPR016292">
    <property type="entry name" value="Epoxide_hydrolase"/>
</dbReference>
<dbReference type="PANTHER" id="PTHR21661:SF35">
    <property type="entry name" value="EPOXIDE HYDROLASE"/>
    <property type="match status" value="1"/>
</dbReference>
<dbReference type="InterPro" id="IPR000639">
    <property type="entry name" value="Epox_hydrolase-like"/>
</dbReference>
<evidence type="ECO:0000313" key="7">
    <source>
        <dbReference type="Proteomes" id="UP000664521"/>
    </source>
</evidence>
<sequence>MTLPKPFTINVPQEKIDRLKQKLAFADFPDELEGSEWSLGCPLSEIKSLTKAWQEFDWRPAEKKLNEFPHFHTDIEVDKFGTLDIHFVHQRAESRDAIPLLFVHGWPGSFIEVLKLVPLLTKDSSSNEISFHVVAPSLPNFGFSSGVSQRGFALAQYAETCHKLMLQLGYNKYVTQAGDWGWWITRSIGRLYPENCLASHFNMVLANSPESGETVMNFDPKLYTDEEKAGLERSQWFQKEGMGYNLEQSTRPQTLAYALKDSPVALLAWIYDKLHDWTDNYPWDIEEILTWISIYQFSRAGLGAPQRIYYEVRHTSADGPDPSKICTYDTLKEYNSKVPIGLTQSPRDLFIVPSTWAKTLGPVYFEKKNKQGGHFYAHEQPDLLARDLKTMFRTDGDTYKLISEKLK</sequence>
<dbReference type="Gene3D" id="3.40.50.1820">
    <property type="entry name" value="alpha/beta hydrolase"/>
    <property type="match status" value="1"/>
</dbReference>
<dbReference type="Proteomes" id="UP000664521">
    <property type="component" value="Unassembled WGS sequence"/>
</dbReference>
<dbReference type="OrthoDB" id="7130006at2759"/>
<dbReference type="Pfam" id="PF06441">
    <property type="entry name" value="EHN"/>
    <property type="match status" value="1"/>
</dbReference>
<organism evidence="6 7">
    <name type="scientific">Heterodermia speciosa</name>
    <dbReference type="NCBI Taxonomy" id="116794"/>
    <lineage>
        <taxon>Eukaryota</taxon>
        <taxon>Fungi</taxon>
        <taxon>Dikarya</taxon>
        <taxon>Ascomycota</taxon>
        <taxon>Pezizomycotina</taxon>
        <taxon>Lecanoromycetes</taxon>
        <taxon>OSLEUM clade</taxon>
        <taxon>Lecanoromycetidae</taxon>
        <taxon>Caliciales</taxon>
        <taxon>Physciaceae</taxon>
        <taxon>Heterodermia</taxon>
    </lineage>
</organism>
<keyword evidence="3" id="KW-0378">Hydrolase</keyword>
<dbReference type="EMBL" id="CAJPDS010000064">
    <property type="protein sequence ID" value="CAF9932743.1"/>
    <property type="molecule type" value="Genomic_DNA"/>
</dbReference>
<gene>
    <name evidence="6" type="ORF">HETSPECPRED_008442</name>
</gene>
<feature type="active site" description="Nucleophile" evidence="4">
    <location>
        <position position="179"/>
    </location>
</feature>
<evidence type="ECO:0000313" key="6">
    <source>
        <dbReference type="EMBL" id="CAF9932743.1"/>
    </source>
</evidence>
<protein>
    <recommendedName>
        <fullName evidence="5">Epoxide hydrolase N-terminal domain-containing protein</fullName>
    </recommendedName>
</protein>
<comment type="similarity">
    <text evidence="1">Belongs to the peptidase S33 family.</text>
</comment>
<comment type="caution">
    <text evidence="6">The sequence shown here is derived from an EMBL/GenBank/DDBJ whole genome shotgun (WGS) entry which is preliminary data.</text>
</comment>
<keyword evidence="2" id="KW-0058">Aromatic hydrocarbons catabolism</keyword>
<name>A0A8H3G408_9LECA</name>
<evidence type="ECO:0000256" key="2">
    <source>
        <dbReference type="ARBA" id="ARBA00022797"/>
    </source>
</evidence>
<reference evidence="6" key="1">
    <citation type="submission" date="2021-03" db="EMBL/GenBank/DDBJ databases">
        <authorList>
            <person name="Tagirdzhanova G."/>
        </authorList>
    </citation>
    <scope>NUCLEOTIDE SEQUENCE</scope>
</reference>
<dbReference type="PIRSF" id="PIRSF001112">
    <property type="entry name" value="Epoxide_hydrolase"/>
    <property type="match status" value="1"/>
</dbReference>
<dbReference type="InterPro" id="IPR029058">
    <property type="entry name" value="AB_hydrolase_fold"/>
</dbReference>
<dbReference type="AlphaFoldDB" id="A0A8H3G408"/>